<dbReference type="EMBL" id="JAASQV010000001">
    <property type="protein sequence ID" value="NIJ63872.1"/>
    <property type="molecule type" value="Genomic_DNA"/>
</dbReference>
<dbReference type="PANTHER" id="PTHR44688:SF16">
    <property type="entry name" value="DNA-BINDING TRANSCRIPTIONAL ACTIVATOR DEVR_DOSR"/>
    <property type="match status" value="1"/>
</dbReference>
<dbReference type="Pfam" id="PF00072">
    <property type="entry name" value="Response_reg"/>
    <property type="match status" value="1"/>
</dbReference>
<dbReference type="InterPro" id="IPR011006">
    <property type="entry name" value="CheY-like_superfamily"/>
</dbReference>
<dbReference type="PANTHER" id="PTHR44688">
    <property type="entry name" value="DNA-BINDING TRANSCRIPTIONAL ACTIVATOR DEVR_DOSR"/>
    <property type="match status" value="1"/>
</dbReference>
<evidence type="ECO:0000256" key="2">
    <source>
        <dbReference type="ARBA" id="ARBA00023012"/>
    </source>
</evidence>
<evidence type="ECO:0000256" key="1">
    <source>
        <dbReference type="ARBA" id="ARBA00022553"/>
    </source>
</evidence>
<feature type="domain" description="HTH luxR-type" evidence="7">
    <location>
        <begin position="138"/>
        <end position="203"/>
    </location>
</feature>
<evidence type="ECO:0000259" key="8">
    <source>
        <dbReference type="PROSITE" id="PS50110"/>
    </source>
</evidence>
<dbReference type="InterPro" id="IPR001789">
    <property type="entry name" value="Sig_transdc_resp-reg_receiver"/>
</dbReference>
<feature type="modified residue" description="4-aspartylphosphate" evidence="6">
    <location>
        <position position="57"/>
    </location>
</feature>
<dbReference type="GO" id="GO:0003677">
    <property type="term" value="F:DNA binding"/>
    <property type="evidence" value="ECO:0007669"/>
    <property type="project" value="UniProtKB-KW"/>
</dbReference>
<dbReference type="PROSITE" id="PS50043">
    <property type="entry name" value="HTH_LUXR_2"/>
    <property type="match status" value="1"/>
</dbReference>
<dbReference type="InterPro" id="IPR036388">
    <property type="entry name" value="WH-like_DNA-bd_sf"/>
</dbReference>
<dbReference type="InterPro" id="IPR000792">
    <property type="entry name" value="Tscrpt_reg_LuxR_C"/>
</dbReference>
<dbReference type="PROSITE" id="PS50110">
    <property type="entry name" value="RESPONSE_REGULATORY"/>
    <property type="match status" value="1"/>
</dbReference>
<feature type="domain" description="Response regulatory" evidence="8">
    <location>
        <begin position="8"/>
        <end position="122"/>
    </location>
</feature>
<accession>A0A7X5UYA1</accession>
<keyword evidence="1 6" id="KW-0597">Phosphoprotein</keyword>
<name>A0A7X5UYA1_9SPHN</name>
<dbReference type="SUPFAM" id="SSF52172">
    <property type="entry name" value="CheY-like"/>
    <property type="match status" value="1"/>
</dbReference>
<dbReference type="GO" id="GO:0000160">
    <property type="term" value="P:phosphorelay signal transduction system"/>
    <property type="evidence" value="ECO:0007669"/>
    <property type="project" value="UniProtKB-KW"/>
</dbReference>
<organism evidence="9 10">
    <name type="scientific">Sphingomonas leidyi</name>
    <dbReference type="NCBI Taxonomy" id="68569"/>
    <lineage>
        <taxon>Bacteria</taxon>
        <taxon>Pseudomonadati</taxon>
        <taxon>Pseudomonadota</taxon>
        <taxon>Alphaproteobacteria</taxon>
        <taxon>Sphingomonadales</taxon>
        <taxon>Sphingomonadaceae</taxon>
        <taxon>Sphingomonas</taxon>
    </lineage>
</organism>
<evidence type="ECO:0000259" key="7">
    <source>
        <dbReference type="PROSITE" id="PS50043"/>
    </source>
</evidence>
<keyword evidence="10" id="KW-1185">Reference proteome</keyword>
<gene>
    <name evidence="9" type="ORF">FHR20_000803</name>
</gene>
<dbReference type="SMART" id="SM00421">
    <property type="entry name" value="HTH_LUXR"/>
    <property type="match status" value="1"/>
</dbReference>
<keyword evidence="5" id="KW-0804">Transcription</keyword>
<dbReference type="PROSITE" id="PS00622">
    <property type="entry name" value="HTH_LUXR_1"/>
    <property type="match status" value="1"/>
</dbReference>
<evidence type="ECO:0000313" key="10">
    <source>
        <dbReference type="Proteomes" id="UP000564677"/>
    </source>
</evidence>
<evidence type="ECO:0000256" key="6">
    <source>
        <dbReference type="PROSITE-ProRule" id="PRU00169"/>
    </source>
</evidence>
<dbReference type="Gene3D" id="3.40.50.2300">
    <property type="match status" value="1"/>
</dbReference>
<dbReference type="SMART" id="SM00448">
    <property type="entry name" value="REC"/>
    <property type="match status" value="1"/>
</dbReference>
<comment type="caution">
    <text evidence="9">The sequence shown here is derived from an EMBL/GenBank/DDBJ whole genome shotgun (WGS) entry which is preliminary data.</text>
</comment>
<keyword evidence="4" id="KW-0238">DNA-binding</keyword>
<dbReference type="Gene3D" id="1.10.10.10">
    <property type="entry name" value="Winged helix-like DNA-binding domain superfamily/Winged helix DNA-binding domain"/>
    <property type="match status" value="1"/>
</dbReference>
<reference evidence="9 10" key="1">
    <citation type="submission" date="2020-03" db="EMBL/GenBank/DDBJ databases">
        <title>Genomic Encyclopedia of Type Strains, Phase IV (KMG-IV): sequencing the most valuable type-strain genomes for metagenomic binning, comparative biology and taxonomic classification.</title>
        <authorList>
            <person name="Goeker M."/>
        </authorList>
    </citation>
    <scope>NUCLEOTIDE SEQUENCE [LARGE SCALE GENOMIC DNA]</scope>
    <source>
        <strain evidence="9 10">DSM 4733</strain>
    </source>
</reference>
<protein>
    <submittedName>
        <fullName evidence="9">FixJ family two-component response regulator</fullName>
    </submittedName>
</protein>
<dbReference type="RefSeq" id="WP_167298317.1">
    <property type="nucleotide sequence ID" value="NZ_JAASQV010000001.1"/>
</dbReference>
<dbReference type="Pfam" id="PF00196">
    <property type="entry name" value="GerE"/>
    <property type="match status" value="1"/>
</dbReference>
<evidence type="ECO:0000313" key="9">
    <source>
        <dbReference type="EMBL" id="NIJ63872.1"/>
    </source>
</evidence>
<evidence type="ECO:0000256" key="3">
    <source>
        <dbReference type="ARBA" id="ARBA00023015"/>
    </source>
</evidence>
<dbReference type="PRINTS" id="PR00038">
    <property type="entry name" value="HTHLUXR"/>
</dbReference>
<proteinExistence type="predicted"/>
<evidence type="ECO:0000256" key="4">
    <source>
        <dbReference type="ARBA" id="ARBA00023125"/>
    </source>
</evidence>
<keyword evidence="2" id="KW-0902">Two-component regulatory system</keyword>
<sequence>MTDPESPIVYIVDDDGAVREALEDLLSSVALGSRSFASVQEFVGAAHADAPSCLVLDVRMPGHSGMAFLAHMAEGSIALPTVMITGHGDIAMSVRAMKDGAIEFLTKPFRDQDLLDAVNRGIEIDRARRAAAAETRHVRQLWEALSPGEREVARLVVRGLLNKQVAAELGLSEITVKVRRGNMMRKMEARTLPDLVRAFDRIHA</sequence>
<keyword evidence="3" id="KW-0805">Transcription regulation</keyword>
<dbReference type="FunFam" id="3.40.50.2300:FF:000018">
    <property type="entry name" value="DNA-binding transcriptional regulator NtrC"/>
    <property type="match status" value="1"/>
</dbReference>
<dbReference type="Proteomes" id="UP000564677">
    <property type="component" value="Unassembled WGS sequence"/>
</dbReference>
<dbReference type="GO" id="GO:0006355">
    <property type="term" value="P:regulation of DNA-templated transcription"/>
    <property type="evidence" value="ECO:0007669"/>
    <property type="project" value="InterPro"/>
</dbReference>
<dbReference type="CDD" id="cd06170">
    <property type="entry name" value="LuxR_C_like"/>
    <property type="match status" value="1"/>
</dbReference>
<dbReference type="AlphaFoldDB" id="A0A7X5UYA1"/>
<evidence type="ECO:0000256" key="5">
    <source>
        <dbReference type="ARBA" id="ARBA00023163"/>
    </source>
</evidence>